<organism evidence="6 7">
    <name type="scientific">Caryophanon latum</name>
    <dbReference type="NCBI Taxonomy" id="33977"/>
    <lineage>
        <taxon>Bacteria</taxon>
        <taxon>Bacillati</taxon>
        <taxon>Bacillota</taxon>
        <taxon>Bacilli</taxon>
        <taxon>Bacillales</taxon>
        <taxon>Caryophanaceae</taxon>
        <taxon>Caryophanon</taxon>
    </lineage>
</organism>
<dbReference type="InterPro" id="IPR001647">
    <property type="entry name" value="HTH_TetR"/>
</dbReference>
<keyword evidence="3" id="KW-0804">Transcription</keyword>
<dbReference type="Pfam" id="PF00440">
    <property type="entry name" value="TetR_N"/>
    <property type="match status" value="1"/>
</dbReference>
<evidence type="ECO:0000313" key="7">
    <source>
        <dbReference type="Proteomes" id="UP000093482"/>
    </source>
</evidence>
<reference evidence="6 7" key="1">
    <citation type="submission" date="2016-07" db="EMBL/GenBank/DDBJ databases">
        <title>Caryophanon latum genome sequencing.</title>
        <authorList>
            <person name="Verma A."/>
            <person name="Pal Y."/>
            <person name="Krishnamurthi S."/>
        </authorList>
    </citation>
    <scope>NUCLEOTIDE SEQUENCE [LARGE SCALE GENOMIC DNA]</scope>
    <source>
        <strain evidence="6 7">DSM 14151</strain>
    </source>
</reference>
<sequence>MTKQTKEKILQTATRLFYFQGFHGTGLNQILKESGCPKGSLYHYFPDGKEQLAEEAIIASKLRIGNVISHFMAEHDAVEEALNAHLHAMAQLFQIENGVQESSYTLMPFGLLAAESAFTSERLRKASSDTYKYWESLYYTKLISNGYSEESAVTISRTISAWIEGAVTLSLTKHSNEPLLTMMDVLPKLLHLYK</sequence>
<dbReference type="Gene3D" id="1.10.357.10">
    <property type="entry name" value="Tetracycline Repressor, domain 2"/>
    <property type="match status" value="1"/>
</dbReference>
<dbReference type="Proteomes" id="UP000093482">
    <property type="component" value="Unassembled WGS sequence"/>
</dbReference>
<keyword evidence="2 4" id="KW-0238">DNA-binding</keyword>
<dbReference type="SUPFAM" id="SSF46689">
    <property type="entry name" value="Homeodomain-like"/>
    <property type="match status" value="1"/>
</dbReference>
<dbReference type="GO" id="GO:0003677">
    <property type="term" value="F:DNA binding"/>
    <property type="evidence" value="ECO:0007669"/>
    <property type="project" value="UniProtKB-UniRule"/>
</dbReference>
<feature type="DNA-binding region" description="H-T-H motif" evidence="4">
    <location>
        <begin position="26"/>
        <end position="45"/>
    </location>
</feature>
<feature type="domain" description="HTH tetR-type" evidence="5">
    <location>
        <begin position="3"/>
        <end position="63"/>
    </location>
</feature>
<evidence type="ECO:0000313" key="6">
    <source>
        <dbReference type="EMBL" id="OCS89184.1"/>
    </source>
</evidence>
<evidence type="ECO:0000256" key="1">
    <source>
        <dbReference type="ARBA" id="ARBA00023015"/>
    </source>
</evidence>
<dbReference type="EMBL" id="MATO01000044">
    <property type="protein sequence ID" value="OCS89184.1"/>
    <property type="molecule type" value="Genomic_DNA"/>
</dbReference>
<dbReference type="OrthoDB" id="9810023at2"/>
<dbReference type="InterPro" id="IPR054156">
    <property type="entry name" value="YxaF_TetR_C"/>
</dbReference>
<dbReference type="PRINTS" id="PR00455">
    <property type="entry name" value="HTHTETR"/>
</dbReference>
<dbReference type="InterPro" id="IPR036271">
    <property type="entry name" value="Tet_transcr_reg_TetR-rel_C_sf"/>
</dbReference>
<gene>
    <name evidence="6" type="ORF">A6K76_12570</name>
</gene>
<evidence type="ECO:0000259" key="5">
    <source>
        <dbReference type="PROSITE" id="PS50977"/>
    </source>
</evidence>
<protein>
    <submittedName>
        <fullName evidence="6">Transcriptional regulator</fullName>
    </submittedName>
</protein>
<comment type="caution">
    <text evidence="6">The sequence shown here is derived from an EMBL/GenBank/DDBJ whole genome shotgun (WGS) entry which is preliminary data.</text>
</comment>
<dbReference type="InterPro" id="IPR009057">
    <property type="entry name" value="Homeodomain-like_sf"/>
</dbReference>
<dbReference type="SUPFAM" id="SSF48498">
    <property type="entry name" value="Tetracyclin repressor-like, C-terminal domain"/>
    <property type="match status" value="1"/>
</dbReference>
<evidence type="ECO:0000256" key="4">
    <source>
        <dbReference type="PROSITE-ProRule" id="PRU00335"/>
    </source>
</evidence>
<keyword evidence="7" id="KW-1185">Reference proteome</keyword>
<dbReference type="PROSITE" id="PS50977">
    <property type="entry name" value="HTH_TETR_2"/>
    <property type="match status" value="1"/>
</dbReference>
<evidence type="ECO:0000256" key="3">
    <source>
        <dbReference type="ARBA" id="ARBA00023163"/>
    </source>
</evidence>
<dbReference type="Pfam" id="PF21993">
    <property type="entry name" value="TetR_C_13_2"/>
    <property type="match status" value="1"/>
</dbReference>
<accession>A0A1C0YPT4</accession>
<keyword evidence="1" id="KW-0805">Transcription regulation</keyword>
<name>A0A1C0YPT4_9BACL</name>
<dbReference type="PANTHER" id="PTHR47506:SF3">
    <property type="entry name" value="HTH-TYPE TRANSCRIPTIONAL REGULATOR LMRA"/>
    <property type="match status" value="1"/>
</dbReference>
<dbReference type="AlphaFoldDB" id="A0A1C0YPT4"/>
<dbReference type="RefSeq" id="WP_066465169.1">
    <property type="nucleotide sequence ID" value="NZ_MATO01000044.1"/>
</dbReference>
<evidence type="ECO:0000256" key="2">
    <source>
        <dbReference type="ARBA" id="ARBA00023125"/>
    </source>
</evidence>
<dbReference type="PANTHER" id="PTHR47506">
    <property type="entry name" value="TRANSCRIPTIONAL REGULATORY PROTEIN"/>
    <property type="match status" value="1"/>
</dbReference>
<proteinExistence type="predicted"/>